<accession>A0ABY4WMK2</accession>
<sequence>MIFTPIFYGYGFGLFGKLGLLSGVLLSIGIFVFQTIGSYWYMKLGSRQCMKSASAIRSKWYTSSRKNCSLPYVKMMLTSLSAHSCRTNYNFTRYHATPFSPTLSFSSFSDPLFR</sequence>
<keyword evidence="1" id="KW-1133">Transmembrane helix</keyword>
<feature type="domain" description="DUF418" evidence="2">
    <location>
        <begin position="2"/>
        <end position="43"/>
    </location>
</feature>
<gene>
    <name evidence="3" type="ORF">NDK47_10985</name>
</gene>
<evidence type="ECO:0000256" key="1">
    <source>
        <dbReference type="SAM" id="Phobius"/>
    </source>
</evidence>
<feature type="transmembrane region" description="Helical" evidence="1">
    <location>
        <begin position="20"/>
        <end position="42"/>
    </location>
</feature>
<keyword evidence="1" id="KW-0472">Membrane</keyword>
<dbReference type="Proteomes" id="UP001056500">
    <property type="component" value="Chromosome"/>
</dbReference>
<evidence type="ECO:0000259" key="2">
    <source>
        <dbReference type="Pfam" id="PF04235"/>
    </source>
</evidence>
<keyword evidence="4" id="KW-1185">Reference proteome</keyword>
<protein>
    <submittedName>
        <fullName evidence="3">DUF418 domain-containing protein</fullName>
    </submittedName>
</protein>
<proteinExistence type="predicted"/>
<dbReference type="EMBL" id="CP098755">
    <property type="protein sequence ID" value="USG68398.1"/>
    <property type="molecule type" value="Genomic_DNA"/>
</dbReference>
<name>A0ABY4WMK2_9BACL</name>
<evidence type="ECO:0000313" key="3">
    <source>
        <dbReference type="EMBL" id="USG68398.1"/>
    </source>
</evidence>
<dbReference type="Pfam" id="PF04235">
    <property type="entry name" value="DUF418"/>
    <property type="match status" value="1"/>
</dbReference>
<dbReference type="RefSeq" id="WP_251876109.1">
    <property type="nucleotide sequence ID" value="NZ_CP098755.1"/>
</dbReference>
<evidence type="ECO:0000313" key="4">
    <source>
        <dbReference type="Proteomes" id="UP001056500"/>
    </source>
</evidence>
<keyword evidence="1" id="KW-0812">Transmembrane</keyword>
<organism evidence="3 4">
    <name type="scientific">Brevibacillus ruminantium</name>
    <dbReference type="NCBI Taxonomy" id="2950604"/>
    <lineage>
        <taxon>Bacteria</taxon>
        <taxon>Bacillati</taxon>
        <taxon>Bacillota</taxon>
        <taxon>Bacilli</taxon>
        <taxon>Bacillales</taxon>
        <taxon>Paenibacillaceae</taxon>
        <taxon>Brevibacillus</taxon>
    </lineage>
</organism>
<reference evidence="3" key="1">
    <citation type="submission" date="2022-06" db="EMBL/GenBank/DDBJ databases">
        <title>Genome sequencing of Brevibacillus sp. BB3-R1.</title>
        <authorList>
            <person name="Heo J."/>
            <person name="Lee D."/>
            <person name="Won M."/>
            <person name="Han B.-H."/>
            <person name="Hong S.-B."/>
            <person name="Kwon S.-W."/>
        </authorList>
    </citation>
    <scope>NUCLEOTIDE SEQUENCE</scope>
    <source>
        <strain evidence="3">BB3-R1</strain>
    </source>
</reference>
<dbReference type="InterPro" id="IPR007349">
    <property type="entry name" value="DUF418"/>
</dbReference>